<dbReference type="EMBL" id="JAJEQF010000001">
    <property type="protein sequence ID" value="MCC2166344.1"/>
    <property type="molecule type" value="Genomic_DNA"/>
</dbReference>
<evidence type="ECO:0000256" key="2">
    <source>
        <dbReference type="SAM" id="Phobius"/>
    </source>
</evidence>
<name>A0AAE3AUU7_9FIRM</name>
<gene>
    <name evidence="3" type="ORF">LKD45_01300</name>
</gene>
<feature type="transmembrane region" description="Helical" evidence="2">
    <location>
        <begin position="70"/>
        <end position="93"/>
    </location>
</feature>
<organism evidence="3 4">
    <name type="scientific">Gallintestinimicrobium propionicum</name>
    <dbReference type="NCBI Taxonomy" id="2981770"/>
    <lineage>
        <taxon>Bacteria</taxon>
        <taxon>Bacillati</taxon>
        <taxon>Bacillota</taxon>
        <taxon>Clostridia</taxon>
        <taxon>Lachnospirales</taxon>
        <taxon>Lachnospiraceae</taxon>
        <taxon>Gallintestinimicrobium</taxon>
    </lineage>
</organism>
<sequence length="96" mass="10748">MGTDKQEEEDDGRVIADMSGIETPSLFAPFSGRKKRREGEVPKVKNDRPWEDSSLNQKERFWYAMGALKAALLIGLAYLAGLAAVILLLLLLWKVL</sequence>
<accession>A0AAE3AUU7</accession>
<proteinExistence type="predicted"/>
<evidence type="ECO:0000313" key="4">
    <source>
        <dbReference type="Proteomes" id="UP001199355"/>
    </source>
</evidence>
<dbReference type="RefSeq" id="WP_118496295.1">
    <property type="nucleotide sequence ID" value="NZ_JAJEQF010000001.1"/>
</dbReference>
<comment type="caution">
    <text evidence="3">The sequence shown here is derived from an EMBL/GenBank/DDBJ whole genome shotgun (WGS) entry which is preliminary data.</text>
</comment>
<reference evidence="3 4" key="1">
    <citation type="submission" date="2021-10" db="EMBL/GenBank/DDBJ databases">
        <title>Anaerobic single-cell dispensing facilitates the cultivation of human gut bacteria.</title>
        <authorList>
            <person name="Afrizal A."/>
        </authorList>
    </citation>
    <scope>NUCLEOTIDE SEQUENCE [LARGE SCALE GENOMIC DNA]</scope>
    <source>
        <strain evidence="3 4">CLA-AA-H244</strain>
    </source>
</reference>
<keyword evidence="2" id="KW-1133">Transmembrane helix</keyword>
<evidence type="ECO:0000313" key="3">
    <source>
        <dbReference type="EMBL" id="MCC2166344.1"/>
    </source>
</evidence>
<feature type="compositionally biased region" description="Basic and acidic residues" evidence="1">
    <location>
        <begin position="37"/>
        <end position="51"/>
    </location>
</feature>
<evidence type="ECO:0000256" key="1">
    <source>
        <dbReference type="SAM" id="MobiDB-lite"/>
    </source>
</evidence>
<dbReference type="Proteomes" id="UP001199355">
    <property type="component" value="Unassembled WGS sequence"/>
</dbReference>
<dbReference type="AlphaFoldDB" id="A0AAE3AUU7"/>
<keyword evidence="4" id="KW-1185">Reference proteome</keyword>
<protein>
    <submittedName>
        <fullName evidence="3">Uncharacterized protein</fullName>
    </submittedName>
</protein>
<feature type="region of interest" description="Disordered" evidence="1">
    <location>
        <begin position="1"/>
        <end position="51"/>
    </location>
</feature>
<keyword evidence="2" id="KW-0472">Membrane</keyword>
<keyword evidence="2" id="KW-0812">Transmembrane</keyword>
<feature type="compositionally biased region" description="Acidic residues" evidence="1">
    <location>
        <begin position="1"/>
        <end position="11"/>
    </location>
</feature>